<feature type="compositionally biased region" description="Gly residues" evidence="2">
    <location>
        <begin position="336"/>
        <end position="345"/>
    </location>
</feature>
<dbReference type="GO" id="GO:0005829">
    <property type="term" value="C:cytosol"/>
    <property type="evidence" value="ECO:0007669"/>
    <property type="project" value="TreeGrafter"/>
</dbReference>
<dbReference type="Proteomes" id="UP000054498">
    <property type="component" value="Unassembled WGS sequence"/>
</dbReference>
<feature type="domain" description="PRMT5 TIM barrel" evidence="3">
    <location>
        <begin position="36"/>
        <end position="312"/>
    </location>
</feature>
<reference evidence="4 5" key="1">
    <citation type="journal article" date="2013" name="BMC Genomics">
        <title>Reconstruction of the lipid metabolism for the microalga Monoraphidium neglectum from its genome sequence reveals characteristics suitable for biofuel production.</title>
        <authorList>
            <person name="Bogen C."/>
            <person name="Al-Dilaimi A."/>
            <person name="Albersmeier A."/>
            <person name="Wichmann J."/>
            <person name="Grundmann M."/>
            <person name="Rupp O."/>
            <person name="Lauersen K.J."/>
            <person name="Blifernez-Klassen O."/>
            <person name="Kalinowski J."/>
            <person name="Goesmann A."/>
            <person name="Mussgnug J.H."/>
            <person name="Kruse O."/>
        </authorList>
    </citation>
    <scope>NUCLEOTIDE SEQUENCE [LARGE SCALE GENOMIC DNA]</scope>
    <source>
        <strain evidence="4 5">SAG 48.87</strain>
    </source>
</reference>
<dbReference type="InterPro" id="IPR035247">
    <property type="entry name" value="PRMT5_TIM"/>
</dbReference>
<dbReference type="GO" id="GO:0006355">
    <property type="term" value="P:regulation of DNA-templated transcription"/>
    <property type="evidence" value="ECO:0007669"/>
    <property type="project" value="TreeGrafter"/>
</dbReference>
<keyword evidence="1" id="KW-0949">S-adenosyl-L-methionine</keyword>
<dbReference type="STRING" id="145388.A0A0D2MSC5"/>
<feature type="compositionally biased region" description="Pro residues" evidence="2">
    <location>
        <begin position="318"/>
        <end position="328"/>
    </location>
</feature>
<dbReference type="GO" id="GO:0005634">
    <property type="term" value="C:nucleus"/>
    <property type="evidence" value="ECO:0007669"/>
    <property type="project" value="TreeGrafter"/>
</dbReference>
<dbReference type="GO" id="GO:0032259">
    <property type="term" value="P:methylation"/>
    <property type="evidence" value="ECO:0007669"/>
    <property type="project" value="UniProtKB-KW"/>
</dbReference>
<dbReference type="Pfam" id="PF17285">
    <property type="entry name" value="PRMT5_TIM"/>
    <property type="match status" value="1"/>
</dbReference>
<dbReference type="GeneID" id="25727684"/>
<protein>
    <recommendedName>
        <fullName evidence="3">PRMT5 TIM barrel domain-containing protein</fullName>
    </recommendedName>
</protein>
<evidence type="ECO:0000256" key="2">
    <source>
        <dbReference type="SAM" id="MobiDB-lite"/>
    </source>
</evidence>
<feature type="region of interest" description="Disordered" evidence="2">
    <location>
        <begin position="312"/>
        <end position="353"/>
    </location>
</feature>
<dbReference type="InterPro" id="IPR025799">
    <property type="entry name" value="Arg_MeTrfase"/>
</dbReference>
<dbReference type="PANTHER" id="PTHR10738">
    <property type="entry name" value="PROTEIN ARGININE N-METHYLTRANSFERASE 5"/>
    <property type="match status" value="1"/>
</dbReference>
<organism evidence="4 5">
    <name type="scientific">Monoraphidium neglectum</name>
    <dbReference type="NCBI Taxonomy" id="145388"/>
    <lineage>
        <taxon>Eukaryota</taxon>
        <taxon>Viridiplantae</taxon>
        <taxon>Chlorophyta</taxon>
        <taxon>core chlorophytes</taxon>
        <taxon>Chlorophyceae</taxon>
        <taxon>CS clade</taxon>
        <taxon>Sphaeropleales</taxon>
        <taxon>Selenastraceae</taxon>
        <taxon>Monoraphidium</taxon>
    </lineage>
</organism>
<sequence>MPLGKRSDCGDARFAGVEIPFAHDVADAMQAELLCGFDFVVAPLVDSAHQQPALELPPGETAAPRTRRELMLSSAQWGGQIVGKTSEWIHPDSSDADLAARSARALAQEIEWASFLGLQAVVVQPPPRLGAAVNFARLVNRALEGLSHMALWVKLPLAAAAAAPAAARRQKQERRQRADVEAGASGSGGSTQQQGQQQQEHQQQQQEQGEADQAEREGVDEPRDPWDDWQQLFALCERSNLLGAALEVPADLPPAPLVRRWLGQPLKALLLPTSVFGTNKRGYPVLSRAHQELVHLAFAHGVQVILTGDSKHRVAPAPTAPPPPPPSSAPKQPAGGAEGAGGGEPGDFPIVNPGESHALRPYWEYLCYV</sequence>
<dbReference type="GO" id="GO:0016274">
    <property type="term" value="F:protein-arginine N-methyltransferase activity"/>
    <property type="evidence" value="ECO:0007669"/>
    <property type="project" value="InterPro"/>
</dbReference>
<keyword evidence="4" id="KW-0808">Transferase</keyword>
<dbReference type="KEGG" id="mng:MNEG_10514"/>
<dbReference type="PANTHER" id="PTHR10738:SF0">
    <property type="entry name" value="PROTEIN ARGININE N-METHYLTRANSFERASE 5"/>
    <property type="match status" value="1"/>
</dbReference>
<feature type="region of interest" description="Disordered" evidence="2">
    <location>
        <begin position="166"/>
        <end position="224"/>
    </location>
</feature>
<evidence type="ECO:0000313" key="5">
    <source>
        <dbReference type="Proteomes" id="UP000054498"/>
    </source>
</evidence>
<feature type="compositionally biased region" description="Basic and acidic residues" evidence="2">
    <location>
        <begin position="213"/>
        <end position="224"/>
    </location>
</feature>
<dbReference type="EMBL" id="KK102566">
    <property type="protein sequence ID" value="KIY97450.1"/>
    <property type="molecule type" value="Genomic_DNA"/>
</dbReference>
<feature type="compositionally biased region" description="Low complexity" evidence="2">
    <location>
        <begin position="190"/>
        <end position="208"/>
    </location>
</feature>
<gene>
    <name evidence="4" type="ORF">MNEG_10514</name>
</gene>
<keyword evidence="4" id="KW-0489">Methyltransferase</keyword>
<evidence type="ECO:0000259" key="3">
    <source>
        <dbReference type="Pfam" id="PF17285"/>
    </source>
</evidence>
<accession>A0A0D2MSC5</accession>
<evidence type="ECO:0000313" key="4">
    <source>
        <dbReference type="EMBL" id="KIY97450.1"/>
    </source>
</evidence>
<dbReference type="OrthoDB" id="1696276at2759"/>
<proteinExistence type="predicted"/>
<dbReference type="RefSeq" id="XP_013896470.1">
    <property type="nucleotide sequence ID" value="XM_014041016.1"/>
</dbReference>
<name>A0A0D2MSC5_9CHLO</name>
<dbReference type="AlphaFoldDB" id="A0A0D2MSC5"/>
<keyword evidence="5" id="KW-1185">Reference proteome</keyword>
<evidence type="ECO:0000256" key="1">
    <source>
        <dbReference type="ARBA" id="ARBA00022691"/>
    </source>
</evidence>
<dbReference type="Gene3D" id="3.20.20.150">
    <property type="entry name" value="Divalent-metal-dependent TIM barrel enzymes"/>
    <property type="match status" value="1"/>
</dbReference>